<evidence type="ECO:0000313" key="3">
    <source>
        <dbReference type="EMBL" id="WPR89117.1"/>
    </source>
</evidence>
<dbReference type="RefSeq" id="WP_320941834.1">
    <property type="nucleotide sequence ID" value="NZ_BAABEU010000001.1"/>
</dbReference>
<dbReference type="PANTHER" id="PTHR43353">
    <property type="entry name" value="SUCCINATE-SEMIALDEHYDE DEHYDROGENASE, MITOCHONDRIAL"/>
    <property type="match status" value="1"/>
</dbReference>
<dbReference type="Gene3D" id="3.40.605.10">
    <property type="entry name" value="Aldehyde Dehydrogenase, Chain A, domain 1"/>
    <property type="match status" value="1"/>
</dbReference>
<dbReference type="Proteomes" id="UP001323798">
    <property type="component" value="Chromosome"/>
</dbReference>
<dbReference type="PANTHER" id="PTHR43353:SF3">
    <property type="entry name" value="ALDEHYDE DEHYDROGENASE-RELATED"/>
    <property type="match status" value="1"/>
</dbReference>
<dbReference type="Pfam" id="PF00171">
    <property type="entry name" value="Aldedh"/>
    <property type="match status" value="1"/>
</dbReference>
<proteinExistence type="predicted"/>
<keyword evidence="4" id="KW-1185">Reference proteome</keyword>
<feature type="domain" description="Aldehyde dehydrogenase" evidence="2">
    <location>
        <begin position="4"/>
        <end position="435"/>
    </location>
</feature>
<dbReference type="Gene3D" id="3.40.309.10">
    <property type="entry name" value="Aldehyde Dehydrogenase, Chain A, domain 2"/>
    <property type="match status" value="1"/>
</dbReference>
<gene>
    <name evidence="3" type="ORF">SM116_15340</name>
</gene>
<keyword evidence="1" id="KW-0560">Oxidoreductase</keyword>
<accession>A0ABZ0SN78</accession>
<sequence length="474" mass="48996">MTATSTIEDVTAKVDAAVGAFDRLRRMSPAERAALLDAIAYALEANATTLVPLAQRESHLSPPRLTGELGRTTYQLRSFAQHLRTGDFAGVVIDHAKADTPLGPTPDLRRHLIPLGPVAVYSASNFPFAFSVAGGDTASALAAGCPVVVKAHSGHPELSAATTAIVQGALASAGAPDGTLDVVYGQNAGVSLLQNPRVSAGAFTGSTAGGRALFDVAAARPRPIPFYGELGSVNPVIVSREASGCRAEEIATGLVDSFTLGGGQFCTKPGVVFVPEGSAIPELARKAVRNAPAQQLLNDRITAAYTAAEPHFHAVPGVDTLVRGAATEEGVTPSLFRTPLASLLAHSDTLLEERFGPSAVLIEYPSDANLASLLDPFDGSLTVTIHALGADDAGVADALDRATLIAGRVVWNGWPTGVAVSPAMTHGGPYPSSTNALHTSVGVTAIRRFQRPVTFQNAPDALLPEPLRDAKPLV</sequence>
<dbReference type="InterPro" id="IPR044151">
    <property type="entry name" value="ALDH_KGSADH"/>
</dbReference>
<dbReference type="CDD" id="cd07129">
    <property type="entry name" value="ALDH_KGSADH"/>
    <property type="match status" value="1"/>
</dbReference>
<evidence type="ECO:0000313" key="4">
    <source>
        <dbReference type="Proteomes" id="UP001323798"/>
    </source>
</evidence>
<evidence type="ECO:0000256" key="1">
    <source>
        <dbReference type="ARBA" id="ARBA00023002"/>
    </source>
</evidence>
<dbReference type="InterPro" id="IPR016162">
    <property type="entry name" value="Ald_DH_N"/>
</dbReference>
<dbReference type="InterPro" id="IPR050740">
    <property type="entry name" value="Aldehyde_DH_Superfamily"/>
</dbReference>
<reference evidence="3 4" key="1">
    <citation type="submission" date="2023-11" db="EMBL/GenBank/DDBJ databases">
        <title>Genome sequence of Microbacterium rhizosphaerae KACC 19337.</title>
        <authorList>
            <person name="Choi H."/>
            <person name="Kim S."/>
            <person name="Kim Y."/>
            <person name="Kwon S.-W."/>
            <person name="Heo J."/>
        </authorList>
    </citation>
    <scope>NUCLEOTIDE SEQUENCE [LARGE SCALE GENOMIC DNA]</scope>
    <source>
        <strain evidence="3 4">KACC 19337</strain>
    </source>
</reference>
<dbReference type="SUPFAM" id="SSF53720">
    <property type="entry name" value="ALDH-like"/>
    <property type="match status" value="1"/>
</dbReference>
<dbReference type="InterPro" id="IPR016161">
    <property type="entry name" value="Ald_DH/histidinol_DH"/>
</dbReference>
<dbReference type="InterPro" id="IPR015590">
    <property type="entry name" value="Aldehyde_DH_dom"/>
</dbReference>
<evidence type="ECO:0000259" key="2">
    <source>
        <dbReference type="Pfam" id="PF00171"/>
    </source>
</evidence>
<protein>
    <submittedName>
        <fullName evidence="3">Aldehyde dehydrogenase (NADP(+))</fullName>
    </submittedName>
</protein>
<dbReference type="InterPro" id="IPR016163">
    <property type="entry name" value="Ald_DH_C"/>
</dbReference>
<organism evidence="3 4">
    <name type="scientific">Microbacterium rhizosphaerae</name>
    <dbReference type="NCBI Taxonomy" id="1678237"/>
    <lineage>
        <taxon>Bacteria</taxon>
        <taxon>Bacillati</taxon>
        <taxon>Actinomycetota</taxon>
        <taxon>Actinomycetes</taxon>
        <taxon>Micrococcales</taxon>
        <taxon>Microbacteriaceae</taxon>
        <taxon>Microbacterium</taxon>
    </lineage>
</organism>
<name>A0ABZ0SN78_9MICO</name>
<dbReference type="EMBL" id="CP139368">
    <property type="protein sequence ID" value="WPR89117.1"/>
    <property type="molecule type" value="Genomic_DNA"/>
</dbReference>